<keyword evidence="2" id="KW-1185">Reference proteome</keyword>
<proteinExistence type="predicted"/>
<reference evidence="1" key="1">
    <citation type="submission" date="2022-04" db="EMBL/GenBank/DDBJ databases">
        <title>Genome of the entomopathogenic fungus Entomophthora muscae.</title>
        <authorList>
            <person name="Elya C."/>
            <person name="Lovett B.R."/>
            <person name="Lee E."/>
            <person name="Macias A.M."/>
            <person name="Hajek A.E."/>
            <person name="De Bivort B.L."/>
            <person name="Kasson M.T."/>
            <person name="De Fine Licht H.H."/>
            <person name="Stajich J.E."/>
        </authorList>
    </citation>
    <scope>NUCLEOTIDE SEQUENCE</scope>
    <source>
        <strain evidence="1">Berkeley</strain>
    </source>
</reference>
<organism evidence="1 2">
    <name type="scientific">Entomophthora muscae</name>
    <dbReference type="NCBI Taxonomy" id="34485"/>
    <lineage>
        <taxon>Eukaryota</taxon>
        <taxon>Fungi</taxon>
        <taxon>Fungi incertae sedis</taxon>
        <taxon>Zoopagomycota</taxon>
        <taxon>Entomophthoromycotina</taxon>
        <taxon>Entomophthoromycetes</taxon>
        <taxon>Entomophthorales</taxon>
        <taxon>Entomophthoraceae</taxon>
        <taxon>Entomophthora</taxon>
    </lineage>
</organism>
<sequence>MGDQEDNHSYENSTFLFSSILSYHESEESYSDSDQESGDQINGISFDVPPGLLEQFPLENPGMSLIYALREQYPLSDQESDPQNDTTSNNLNRLQHGLNARSGLALGTYRPSPASIEFGRRLMPYFRNHLRALQGREPVDLGQEIISSDSEVSSMSILEEGLDGRNESETESETYPNEELKRKASLDQSFPTKNKVAQVIVFFFLVLMLVATMVLLFLLHESGSSTPGITWPPNNQLYD</sequence>
<evidence type="ECO:0000313" key="2">
    <source>
        <dbReference type="Proteomes" id="UP001165960"/>
    </source>
</evidence>
<dbReference type="Proteomes" id="UP001165960">
    <property type="component" value="Unassembled WGS sequence"/>
</dbReference>
<comment type="caution">
    <text evidence="1">The sequence shown here is derived from an EMBL/GenBank/DDBJ whole genome shotgun (WGS) entry which is preliminary data.</text>
</comment>
<gene>
    <name evidence="1" type="ORF">DSO57_1016814</name>
</gene>
<dbReference type="EMBL" id="QTSX02002909">
    <property type="protein sequence ID" value="KAJ9073419.1"/>
    <property type="molecule type" value="Genomic_DNA"/>
</dbReference>
<name>A0ACC2TFE1_9FUNG</name>
<protein>
    <submittedName>
        <fullName evidence="1">Uncharacterized protein</fullName>
    </submittedName>
</protein>
<evidence type="ECO:0000313" key="1">
    <source>
        <dbReference type="EMBL" id="KAJ9073419.1"/>
    </source>
</evidence>
<accession>A0ACC2TFE1</accession>